<name>A0AB37UP44_9CYAN</name>
<comment type="caution">
    <text evidence="1">The sequence shown here is derived from an EMBL/GenBank/DDBJ whole genome shotgun (WGS) entry which is preliminary data.</text>
</comment>
<dbReference type="RefSeq" id="WP_106168971.1">
    <property type="nucleotide sequence ID" value="NZ_JAVKZF010000008.1"/>
</dbReference>
<dbReference type="Pfam" id="PF01724">
    <property type="entry name" value="DUF29"/>
    <property type="match status" value="1"/>
</dbReference>
<accession>A0AB37UP44</accession>
<dbReference type="Gene3D" id="1.20.1220.20">
    <property type="entry name" value="Uncharcterised protein PF01724"/>
    <property type="match status" value="1"/>
</dbReference>
<dbReference type="Proteomes" id="UP000282574">
    <property type="component" value="Unassembled WGS sequence"/>
</dbReference>
<protein>
    <recommendedName>
        <fullName evidence="3">DUF29 domain-containing protein</fullName>
    </recommendedName>
</protein>
<keyword evidence="2" id="KW-1185">Reference proteome</keyword>
<organism evidence="1 2">
    <name type="scientific">Chroococcidiopsis cubana SAG 39.79</name>
    <dbReference type="NCBI Taxonomy" id="388085"/>
    <lineage>
        <taxon>Bacteria</taxon>
        <taxon>Bacillati</taxon>
        <taxon>Cyanobacteriota</taxon>
        <taxon>Cyanophyceae</taxon>
        <taxon>Chroococcidiopsidales</taxon>
        <taxon>Chroococcidiopsidaceae</taxon>
        <taxon>Chroococcidiopsis</taxon>
    </lineage>
</organism>
<evidence type="ECO:0008006" key="3">
    <source>
        <dbReference type="Google" id="ProtNLM"/>
    </source>
</evidence>
<sequence>MKNLYEKDFYQWTQQTVQMIKDKQYNLVDWDNLIEEIETLGRSEKRAVKSHLVILLMHLLKWQYQPEHRSNSWKASIRNARTELSDLLQDNPSLAGDFLVEVLPLVYTRASEQAAEETTIFLQHFPIECPYSLSQILDFEFLPS</sequence>
<gene>
    <name evidence="1" type="ORF">DSM107010_14240</name>
</gene>
<dbReference type="EMBL" id="RSCK01000008">
    <property type="protein sequence ID" value="RUT13162.1"/>
    <property type="molecule type" value="Genomic_DNA"/>
</dbReference>
<evidence type="ECO:0000313" key="1">
    <source>
        <dbReference type="EMBL" id="RUT13162.1"/>
    </source>
</evidence>
<reference evidence="1 2" key="1">
    <citation type="journal article" date="2019" name="Genome Biol. Evol.">
        <title>Day and night: Metabolic profiles and evolutionary relationships of six axenic non-marine cyanobacteria.</title>
        <authorList>
            <person name="Will S.E."/>
            <person name="Henke P."/>
            <person name="Boedeker C."/>
            <person name="Huang S."/>
            <person name="Brinkmann H."/>
            <person name="Rohde M."/>
            <person name="Jarek M."/>
            <person name="Friedl T."/>
            <person name="Seufert S."/>
            <person name="Schumacher M."/>
            <person name="Overmann J."/>
            <person name="Neumann-Schaal M."/>
            <person name="Petersen J."/>
        </authorList>
    </citation>
    <scope>NUCLEOTIDE SEQUENCE [LARGE SCALE GENOMIC DNA]</scope>
    <source>
        <strain evidence="1 2">SAG 39.79</strain>
    </source>
</reference>
<dbReference type="AlphaFoldDB" id="A0AB37UP44"/>
<dbReference type="PANTHER" id="PTHR34235">
    <property type="entry name" value="SLR1203 PROTEIN-RELATED"/>
    <property type="match status" value="1"/>
</dbReference>
<evidence type="ECO:0000313" key="2">
    <source>
        <dbReference type="Proteomes" id="UP000282574"/>
    </source>
</evidence>
<dbReference type="InterPro" id="IPR002636">
    <property type="entry name" value="DUF29"/>
</dbReference>
<proteinExistence type="predicted"/>